<evidence type="ECO:0000313" key="3">
    <source>
        <dbReference type="Proteomes" id="UP000233837"/>
    </source>
</evidence>
<sequence>MPFGLKNAPSIFQRKMDNIFGHLNYVMVYIDDILITSHILKEHYKHIKEVLKLCINNGIILSKKKKKIEDTKELQKKFRSFKLCSSIYKRFRKNYKIFI</sequence>
<evidence type="ECO:0000313" key="2">
    <source>
        <dbReference type="EMBL" id="PKU69153.1"/>
    </source>
</evidence>
<dbReference type="InterPro" id="IPR000477">
    <property type="entry name" value="RT_dom"/>
</dbReference>
<dbReference type="Pfam" id="PF00078">
    <property type="entry name" value="RVT_1"/>
    <property type="match status" value="1"/>
</dbReference>
<proteinExistence type="predicted"/>
<evidence type="ECO:0000259" key="1">
    <source>
        <dbReference type="Pfam" id="PF00078"/>
    </source>
</evidence>
<keyword evidence="3" id="KW-1185">Reference proteome</keyword>
<dbReference type="Gene3D" id="3.30.70.270">
    <property type="match status" value="1"/>
</dbReference>
<feature type="domain" description="Reverse transcriptase" evidence="1">
    <location>
        <begin position="1"/>
        <end position="69"/>
    </location>
</feature>
<dbReference type="InterPro" id="IPR043128">
    <property type="entry name" value="Rev_trsase/Diguanyl_cyclase"/>
</dbReference>
<organism evidence="2 3">
    <name type="scientific">Dendrobium catenatum</name>
    <dbReference type="NCBI Taxonomy" id="906689"/>
    <lineage>
        <taxon>Eukaryota</taxon>
        <taxon>Viridiplantae</taxon>
        <taxon>Streptophyta</taxon>
        <taxon>Embryophyta</taxon>
        <taxon>Tracheophyta</taxon>
        <taxon>Spermatophyta</taxon>
        <taxon>Magnoliopsida</taxon>
        <taxon>Liliopsida</taxon>
        <taxon>Asparagales</taxon>
        <taxon>Orchidaceae</taxon>
        <taxon>Epidendroideae</taxon>
        <taxon>Malaxideae</taxon>
        <taxon>Dendrobiinae</taxon>
        <taxon>Dendrobium</taxon>
    </lineage>
</organism>
<dbReference type="AlphaFoldDB" id="A0A2I0W0G1"/>
<protein>
    <recommendedName>
        <fullName evidence="1">Reverse transcriptase domain-containing protein</fullName>
    </recommendedName>
</protein>
<reference evidence="2 3" key="2">
    <citation type="journal article" date="2017" name="Nature">
        <title>The Apostasia genome and the evolution of orchids.</title>
        <authorList>
            <person name="Zhang G.Q."/>
            <person name="Liu K.W."/>
            <person name="Li Z."/>
            <person name="Lohaus R."/>
            <person name="Hsiao Y.Y."/>
            <person name="Niu S.C."/>
            <person name="Wang J.Y."/>
            <person name="Lin Y.C."/>
            <person name="Xu Q."/>
            <person name="Chen L.J."/>
            <person name="Yoshida K."/>
            <person name="Fujiwara S."/>
            <person name="Wang Z.W."/>
            <person name="Zhang Y.Q."/>
            <person name="Mitsuda N."/>
            <person name="Wang M."/>
            <person name="Liu G.H."/>
            <person name="Pecoraro L."/>
            <person name="Huang H.X."/>
            <person name="Xiao X.J."/>
            <person name="Lin M."/>
            <person name="Wu X.Y."/>
            <person name="Wu W.L."/>
            <person name="Chen Y.Y."/>
            <person name="Chang S.B."/>
            <person name="Sakamoto S."/>
            <person name="Ohme-Takagi M."/>
            <person name="Yagi M."/>
            <person name="Zeng S.J."/>
            <person name="Shen C.Y."/>
            <person name="Yeh C.M."/>
            <person name="Luo Y.B."/>
            <person name="Tsai W.C."/>
            <person name="Van de Peer Y."/>
            <person name="Liu Z.J."/>
        </authorList>
    </citation>
    <scope>NUCLEOTIDE SEQUENCE [LARGE SCALE GENOMIC DNA]</scope>
    <source>
        <tissue evidence="2">The whole plant</tissue>
    </source>
</reference>
<dbReference type="Proteomes" id="UP000233837">
    <property type="component" value="Unassembled WGS sequence"/>
</dbReference>
<dbReference type="SUPFAM" id="SSF56672">
    <property type="entry name" value="DNA/RNA polymerases"/>
    <property type="match status" value="1"/>
</dbReference>
<dbReference type="InterPro" id="IPR051320">
    <property type="entry name" value="Viral_Replic_Matur_Polypro"/>
</dbReference>
<reference evidence="2 3" key="1">
    <citation type="journal article" date="2016" name="Sci. Rep.">
        <title>The Dendrobium catenatum Lindl. genome sequence provides insights into polysaccharide synthase, floral development and adaptive evolution.</title>
        <authorList>
            <person name="Zhang G.Q."/>
            <person name="Xu Q."/>
            <person name="Bian C."/>
            <person name="Tsai W.C."/>
            <person name="Yeh C.M."/>
            <person name="Liu K.W."/>
            <person name="Yoshida K."/>
            <person name="Zhang L.S."/>
            <person name="Chang S.B."/>
            <person name="Chen F."/>
            <person name="Shi Y."/>
            <person name="Su Y.Y."/>
            <person name="Zhang Y.Q."/>
            <person name="Chen L.J."/>
            <person name="Yin Y."/>
            <person name="Lin M."/>
            <person name="Huang H."/>
            <person name="Deng H."/>
            <person name="Wang Z.W."/>
            <person name="Zhu S.L."/>
            <person name="Zhao X."/>
            <person name="Deng C."/>
            <person name="Niu S.C."/>
            <person name="Huang J."/>
            <person name="Wang M."/>
            <person name="Liu G.H."/>
            <person name="Yang H.J."/>
            <person name="Xiao X.J."/>
            <person name="Hsiao Y.Y."/>
            <person name="Wu W.L."/>
            <person name="Chen Y.Y."/>
            <person name="Mitsuda N."/>
            <person name="Ohme-Takagi M."/>
            <person name="Luo Y.B."/>
            <person name="Van de Peer Y."/>
            <person name="Liu Z.J."/>
        </authorList>
    </citation>
    <scope>NUCLEOTIDE SEQUENCE [LARGE SCALE GENOMIC DNA]</scope>
    <source>
        <tissue evidence="2">The whole plant</tissue>
    </source>
</reference>
<accession>A0A2I0W0G1</accession>
<dbReference type="InterPro" id="IPR043502">
    <property type="entry name" value="DNA/RNA_pol_sf"/>
</dbReference>
<dbReference type="EMBL" id="KZ503041">
    <property type="protein sequence ID" value="PKU69153.1"/>
    <property type="molecule type" value="Genomic_DNA"/>
</dbReference>
<dbReference type="PANTHER" id="PTHR33064">
    <property type="entry name" value="POL PROTEIN"/>
    <property type="match status" value="1"/>
</dbReference>
<dbReference type="PANTHER" id="PTHR33064:SF37">
    <property type="entry name" value="RIBONUCLEASE H"/>
    <property type="match status" value="1"/>
</dbReference>
<gene>
    <name evidence="2" type="ORF">MA16_Dca002423</name>
</gene>
<name>A0A2I0W0G1_9ASPA</name>